<sequence>MKTHFFLKTIIIPDSVTEIGELAFEFCSNIEKVTLPNKLTTLKRQTFGGCDKLKELYIPASVKII</sequence>
<dbReference type="InterPro" id="IPR032675">
    <property type="entry name" value="LRR_dom_sf"/>
</dbReference>
<dbReference type="KEGG" id="bpor:BPO_0169"/>
<dbReference type="SUPFAM" id="SSF52058">
    <property type="entry name" value="L domain-like"/>
    <property type="match status" value="1"/>
</dbReference>
<dbReference type="Proteomes" id="UP001432059">
    <property type="component" value="Chromosome"/>
</dbReference>
<name>A0AAU0F000_9FLAO</name>
<evidence type="ECO:0000313" key="2">
    <source>
        <dbReference type="Proteomes" id="UP001432059"/>
    </source>
</evidence>
<dbReference type="InterPro" id="IPR026906">
    <property type="entry name" value="LRR_5"/>
</dbReference>
<reference evidence="1" key="1">
    <citation type="submission" date="2023-10" db="EMBL/GenBank/DDBJ databases">
        <title>Characterization and whole genome sequencing of a novel strain of Bergeyella porcorum QD2021 isolated from pig.</title>
        <authorList>
            <person name="Liu G."/>
            <person name="Chen C."/>
            <person name="Han X."/>
        </authorList>
    </citation>
    <scope>NUCLEOTIDE SEQUENCE</scope>
    <source>
        <strain evidence="1">QD2021</strain>
    </source>
</reference>
<dbReference type="EMBL" id="CP136426">
    <property type="protein sequence ID" value="WOC50816.1"/>
    <property type="molecule type" value="Genomic_DNA"/>
</dbReference>
<evidence type="ECO:0000313" key="1">
    <source>
        <dbReference type="EMBL" id="WOC50816.1"/>
    </source>
</evidence>
<dbReference type="Gene3D" id="3.80.10.10">
    <property type="entry name" value="Ribonuclease Inhibitor"/>
    <property type="match status" value="1"/>
</dbReference>
<protein>
    <recommendedName>
        <fullName evidence="3">Leucine-rich repeat domain-containing protein</fullName>
    </recommendedName>
</protein>
<evidence type="ECO:0008006" key="3">
    <source>
        <dbReference type="Google" id="ProtNLM"/>
    </source>
</evidence>
<keyword evidence="2" id="KW-1185">Reference proteome</keyword>
<proteinExistence type="predicted"/>
<accession>A0AAU0F000</accession>
<gene>
    <name evidence="1" type="ORF">BPO_0169</name>
</gene>
<organism evidence="1 2">
    <name type="scientific">Bergeyella porcorum</name>
    <dbReference type="NCBI Taxonomy" id="1735111"/>
    <lineage>
        <taxon>Bacteria</taxon>
        <taxon>Pseudomonadati</taxon>
        <taxon>Bacteroidota</taxon>
        <taxon>Flavobacteriia</taxon>
        <taxon>Flavobacteriales</taxon>
        <taxon>Weeksellaceae</taxon>
        <taxon>Bergeyella</taxon>
    </lineage>
</organism>
<dbReference type="AlphaFoldDB" id="A0AAU0F000"/>
<dbReference type="Pfam" id="PF13306">
    <property type="entry name" value="LRR_5"/>
    <property type="match status" value="1"/>
</dbReference>